<organism evidence="1">
    <name type="scientific">Blastochloris viridis</name>
    <name type="common">Rhodopseudomonas viridis</name>
    <dbReference type="NCBI Taxonomy" id="1079"/>
    <lineage>
        <taxon>Bacteria</taxon>
        <taxon>Pseudomonadati</taxon>
        <taxon>Pseudomonadota</taxon>
        <taxon>Alphaproteobacteria</taxon>
        <taxon>Hyphomicrobiales</taxon>
        <taxon>Blastochloridaceae</taxon>
        <taxon>Blastochloris</taxon>
    </lineage>
</organism>
<sequence>MKVAVEEGDRVPGRPHPRAARDLIGQEAAEAAFLDAWRSGQVPHAWLLGGTEGIGKATFAYRVARFVLAAGARDAATLAAPADHAAVRRIEAQSNSDLFVLRRVITPDRTTLPTVIPVDEVRKTVGFLGSTAASGGWRVVIVDSLDELNVAGANALLKSLEEPPPRVLFLLIAHRPGRVLPTIRSRCRKLMLRPLGAVELARVLTEVLGIEPAAPGLADVIAAAGGSVRRALALLDPQQGAVREAVRAVLGRLPAVDGTALHGLAERLASGGDGAFSAFIEAVEDHLAAPLAMPDNAAASALAAHAEVWDKLARAAAEVDAFNLDRKPFVFSVVSSLAEAARRTRR</sequence>
<name>A0A182D5U5_BLAVI</name>
<dbReference type="AlphaFoldDB" id="A0A182D5U5"/>
<dbReference type="SUPFAM" id="SSF52540">
    <property type="entry name" value="P-loop containing nucleoside triphosphate hydrolases"/>
    <property type="match status" value="1"/>
</dbReference>
<dbReference type="InterPro" id="IPR027417">
    <property type="entry name" value="P-loop_NTPase"/>
</dbReference>
<dbReference type="RefSeq" id="WP_055037203.1">
    <property type="nucleotide sequence ID" value="NZ_AP014854.2"/>
</dbReference>
<dbReference type="GO" id="GO:0009360">
    <property type="term" value="C:DNA polymerase III complex"/>
    <property type="evidence" value="ECO:0007669"/>
    <property type="project" value="TreeGrafter"/>
</dbReference>
<accession>A0A182D5U5</accession>
<dbReference type="PANTHER" id="PTHR11669:SF8">
    <property type="entry name" value="DNA POLYMERASE III SUBUNIT DELTA"/>
    <property type="match status" value="1"/>
</dbReference>
<dbReference type="PATRIC" id="fig|1079.6.peg.1690"/>
<dbReference type="KEGG" id="bvr:BVIR_1632"/>
<dbReference type="Gene3D" id="3.40.50.300">
    <property type="entry name" value="P-loop containing nucleotide triphosphate hydrolases"/>
    <property type="match status" value="1"/>
</dbReference>
<proteinExistence type="predicted"/>
<dbReference type="NCBIfam" id="NF005677">
    <property type="entry name" value="PRK07471.1"/>
    <property type="match status" value="1"/>
</dbReference>
<evidence type="ECO:0000313" key="1">
    <source>
        <dbReference type="EMBL" id="BAS00709.1"/>
    </source>
</evidence>
<dbReference type="GO" id="GO:0006261">
    <property type="term" value="P:DNA-templated DNA replication"/>
    <property type="evidence" value="ECO:0007669"/>
    <property type="project" value="TreeGrafter"/>
</dbReference>
<dbReference type="PANTHER" id="PTHR11669">
    <property type="entry name" value="REPLICATION FACTOR C / DNA POLYMERASE III GAMMA-TAU SUBUNIT"/>
    <property type="match status" value="1"/>
</dbReference>
<reference evidence="1" key="1">
    <citation type="journal article" date="2015" name="Genome Announc.">
        <title>Complete Genome Sequence of the Bacteriochlorophyll b-Producing Photosynthetic Bacterium Blastochloris viridis.</title>
        <authorList>
            <person name="Tsukatani Y."/>
            <person name="Hirose Y."/>
            <person name="Harada J."/>
            <person name="Misawa N."/>
            <person name="Mori K."/>
            <person name="Inoue K."/>
            <person name="Tamiaki H."/>
        </authorList>
    </citation>
    <scope>NUCLEOTIDE SEQUENCE [LARGE SCALE GENOMIC DNA]</scope>
    <source>
        <strain evidence="1">DSM 133</strain>
    </source>
</reference>
<gene>
    <name evidence="1" type="ORF">BV133_3115</name>
</gene>
<dbReference type="EMBL" id="AP014854">
    <property type="protein sequence ID" value="BAS00709.1"/>
    <property type="molecule type" value="Genomic_DNA"/>
</dbReference>
<dbReference type="Pfam" id="PF13177">
    <property type="entry name" value="DNA_pol3_delta2"/>
    <property type="match status" value="1"/>
</dbReference>
<protein>
    <submittedName>
        <fullName evidence="1">DNA polymerase III delta prime subunit</fullName>
    </submittedName>
</protein>
<dbReference type="InterPro" id="IPR050238">
    <property type="entry name" value="DNA_Rep/Repair_Clamp_Loader"/>
</dbReference>